<proteinExistence type="predicted"/>
<dbReference type="InterPro" id="IPR009883">
    <property type="entry name" value="YgfX"/>
</dbReference>
<gene>
    <name evidence="1" type="ORF">AJE_13300</name>
</gene>
<keyword evidence="2" id="KW-1185">Reference proteome</keyword>
<comment type="caution">
    <text evidence="1">The sequence shown here is derived from an EMBL/GenBank/DDBJ whole genome shotgun (WGS) entry which is preliminary data.</text>
</comment>
<dbReference type="EMBL" id="AHTH01000045">
    <property type="protein sequence ID" value="EHR40150.1"/>
    <property type="molecule type" value="Genomic_DNA"/>
</dbReference>
<organism evidence="1 2">
    <name type="scientific">Alishewanella jeotgali KCTC 22429</name>
    <dbReference type="NCBI Taxonomy" id="1129374"/>
    <lineage>
        <taxon>Bacteria</taxon>
        <taxon>Pseudomonadati</taxon>
        <taxon>Pseudomonadota</taxon>
        <taxon>Gammaproteobacteria</taxon>
        <taxon>Alteromonadales</taxon>
        <taxon>Alteromonadaceae</taxon>
        <taxon>Alishewanella</taxon>
    </lineage>
</organism>
<protein>
    <recommendedName>
        <fullName evidence="3">Toxin CptA</fullName>
    </recommendedName>
</protein>
<evidence type="ECO:0000313" key="1">
    <source>
        <dbReference type="EMBL" id="EHR40150.1"/>
    </source>
</evidence>
<dbReference type="STRING" id="1129374.AJE_13300"/>
<evidence type="ECO:0000313" key="2">
    <source>
        <dbReference type="Proteomes" id="UP000012046"/>
    </source>
</evidence>
<dbReference type="AlphaFoldDB" id="H3ZH10"/>
<dbReference type="Pfam" id="PF07254">
    <property type="entry name" value="Cpta_toxin"/>
    <property type="match status" value="1"/>
</dbReference>
<accession>H3ZH10</accession>
<dbReference type="Proteomes" id="UP000012046">
    <property type="component" value="Unassembled WGS sequence"/>
</dbReference>
<dbReference type="PATRIC" id="fig|1129374.4.peg.2640"/>
<reference evidence="1 2" key="1">
    <citation type="journal article" date="2012" name="J. Bacteriol.">
        <title>Genome Sequence of Extracellular-Protease-Producing Alishewanella jeotgali Isolated from Traditional Korean Fermented Seafood.</title>
        <authorList>
            <person name="Jung J."/>
            <person name="Chun J."/>
            <person name="Park W."/>
        </authorList>
    </citation>
    <scope>NUCLEOTIDE SEQUENCE [LARGE SCALE GENOMIC DNA]</scope>
    <source>
        <strain evidence="1 2">KCTC 22429</strain>
    </source>
</reference>
<evidence type="ECO:0008006" key="3">
    <source>
        <dbReference type="Google" id="ProtNLM"/>
    </source>
</evidence>
<sequence length="125" mass="14126">MLAAGAALALLYLLLPLQGSSYLLAWLSLTAWFYLLWSSKAASASALLLDAEGGLRWLDSTLSAGSWRPGSVISRYATLLCWTDTQGRRQQQWLFADQFSAADYRSLARWLYTQRWRHNPDPVKN</sequence>
<name>H3ZH10_9ALTE</name>
<dbReference type="eggNOG" id="ENOG502ZDUH">
    <property type="taxonomic scope" value="Bacteria"/>
</dbReference>